<comment type="caution">
    <text evidence="7">The sequence shown here is derived from an EMBL/GenBank/DDBJ whole genome shotgun (WGS) entry which is preliminary data.</text>
</comment>
<evidence type="ECO:0000256" key="6">
    <source>
        <dbReference type="SAM" id="Phobius"/>
    </source>
</evidence>
<dbReference type="Pfam" id="PF03626">
    <property type="entry name" value="COX4_pro"/>
    <property type="match status" value="1"/>
</dbReference>
<keyword evidence="8" id="KW-1185">Reference proteome</keyword>
<feature type="transmembrane region" description="Helical" evidence="6">
    <location>
        <begin position="63"/>
        <end position="86"/>
    </location>
</feature>
<protein>
    <submittedName>
        <fullName evidence="7">Cytochrome C oxidase subunit IV family protein</fullName>
    </submittedName>
</protein>
<dbReference type="InterPro" id="IPR005171">
    <property type="entry name" value="Cyt_c_oxidase_su4_prok"/>
</dbReference>
<proteinExistence type="predicted"/>
<feature type="transmembrane region" description="Helical" evidence="6">
    <location>
        <begin position="7"/>
        <end position="26"/>
    </location>
</feature>
<evidence type="ECO:0000256" key="4">
    <source>
        <dbReference type="ARBA" id="ARBA00022989"/>
    </source>
</evidence>
<organism evidence="7 8">
    <name type="scientific">Mycobacterium pinniadriaticum</name>
    <dbReference type="NCBI Taxonomy" id="2994102"/>
    <lineage>
        <taxon>Bacteria</taxon>
        <taxon>Bacillati</taxon>
        <taxon>Actinomycetota</taxon>
        <taxon>Actinomycetes</taxon>
        <taxon>Mycobacteriales</taxon>
        <taxon>Mycobacteriaceae</taxon>
        <taxon>Mycobacterium</taxon>
    </lineage>
</organism>
<evidence type="ECO:0000313" key="8">
    <source>
        <dbReference type="Proteomes" id="UP001300745"/>
    </source>
</evidence>
<comment type="subcellular location">
    <subcellularLocation>
        <location evidence="1">Cell membrane</location>
        <topology evidence="1">Multi-pass membrane protein</topology>
    </subcellularLocation>
</comment>
<gene>
    <name evidence="7" type="ORF">ORI27_18885</name>
</gene>
<keyword evidence="2" id="KW-1003">Cell membrane</keyword>
<evidence type="ECO:0000256" key="3">
    <source>
        <dbReference type="ARBA" id="ARBA00022692"/>
    </source>
</evidence>
<sequence length="88" mass="9916">MWMLRERVTAVWLGLMALTVLTTWILSKDVVAPAAAVTGIFLMAATKVRFVMLDFMELRDAPVLVRAVFEAWIVVLTGLILGFWFLTT</sequence>
<keyword evidence="3 6" id="KW-0812">Transmembrane</keyword>
<keyword evidence="4 6" id="KW-1133">Transmembrane helix</keyword>
<name>A0ABT3SIS7_9MYCO</name>
<dbReference type="Proteomes" id="UP001300745">
    <property type="component" value="Unassembled WGS sequence"/>
</dbReference>
<dbReference type="EMBL" id="JAPJDO010000017">
    <property type="protein sequence ID" value="MCX2938770.1"/>
    <property type="molecule type" value="Genomic_DNA"/>
</dbReference>
<accession>A0ABT3SIS7</accession>
<feature type="transmembrane region" description="Helical" evidence="6">
    <location>
        <begin position="32"/>
        <end position="51"/>
    </location>
</feature>
<keyword evidence="5 6" id="KW-0472">Membrane</keyword>
<evidence type="ECO:0000256" key="2">
    <source>
        <dbReference type="ARBA" id="ARBA00022475"/>
    </source>
</evidence>
<evidence type="ECO:0000256" key="1">
    <source>
        <dbReference type="ARBA" id="ARBA00004651"/>
    </source>
</evidence>
<evidence type="ECO:0000313" key="7">
    <source>
        <dbReference type="EMBL" id="MCX2938770.1"/>
    </source>
</evidence>
<reference evidence="7 8" key="1">
    <citation type="submission" date="2022-11" db="EMBL/GenBank/DDBJ databases">
        <title>Mycobacterium sp. nov.</title>
        <authorList>
            <person name="Papic B."/>
            <person name="Spicic S."/>
            <person name="Duvnjak S."/>
        </authorList>
    </citation>
    <scope>NUCLEOTIDE SEQUENCE [LARGE SCALE GENOMIC DNA]</scope>
    <source>
        <strain evidence="7 8">CVI_P4</strain>
    </source>
</reference>
<dbReference type="RefSeq" id="WP_265998594.1">
    <property type="nucleotide sequence ID" value="NZ_JAPJDN010000017.1"/>
</dbReference>
<evidence type="ECO:0000256" key="5">
    <source>
        <dbReference type="ARBA" id="ARBA00023136"/>
    </source>
</evidence>